<keyword evidence="3" id="KW-0816">Tricarboxylic acid cycle</keyword>
<feature type="binding site" evidence="8">
    <location>
        <position position="33"/>
    </location>
    <ligand>
        <name>NAD(+)</name>
        <dbReference type="ChEBI" id="CHEBI:57540"/>
    </ligand>
</feature>
<feature type="binding site" evidence="7">
    <location>
        <position position="148"/>
    </location>
    <ligand>
        <name>substrate</name>
    </ligand>
</feature>
<keyword evidence="13" id="KW-1185">Reference proteome</keyword>
<keyword evidence="5 8" id="KW-0520">NAD</keyword>
<evidence type="ECO:0000313" key="13">
    <source>
        <dbReference type="Proteomes" id="UP000003980"/>
    </source>
</evidence>
<evidence type="ECO:0000256" key="4">
    <source>
        <dbReference type="ARBA" id="ARBA00023002"/>
    </source>
</evidence>
<proteinExistence type="inferred from homology"/>
<evidence type="ECO:0000256" key="7">
    <source>
        <dbReference type="PIRSR" id="PIRSR000102-2"/>
    </source>
</evidence>
<dbReference type="STRING" id="671065.MetMK1DRAFT_00015150"/>
<dbReference type="Proteomes" id="UP000003980">
    <property type="component" value="Unassembled WGS sequence"/>
</dbReference>
<evidence type="ECO:0000259" key="11">
    <source>
        <dbReference type="Pfam" id="PF02866"/>
    </source>
</evidence>
<dbReference type="PANTHER" id="PTHR43128:SF16">
    <property type="entry name" value="L-LACTATE DEHYDROGENASE"/>
    <property type="match status" value="1"/>
</dbReference>
<feature type="domain" description="Lactate/malate dehydrogenase N-terminal" evidence="10">
    <location>
        <begin position="3"/>
        <end position="134"/>
    </location>
</feature>
<dbReference type="RefSeq" id="WP_009072061.1">
    <property type="nucleotide sequence ID" value="NZ_JH597761.1"/>
</dbReference>
<organism evidence="12 13">
    <name type="scientific">Metallosphaera yellowstonensis MK1</name>
    <dbReference type="NCBI Taxonomy" id="671065"/>
    <lineage>
        <taxon>Archaea</taxon>
        <taxon>Thermoproteota</taxon>
        <taxon>Thermoprotei</taxon>
        <taxon>Sulfolobales</taxon>
        <taxon>Sulfolobaceae</taxon>
        <taxon>Metallosphaera</taxon>
    </lineage>
</organism>
<evidence type="ECO:0000256" key="3">
    <source>
        <dbReference type="ARBA" id="ARBA00022532"/>
    </source>
</evidence>
<feature type="binding site" evidence="7">
    <location>
        <position position="120"/>
    </location>
    <ligand>
        <name>substrate</name>
    </ligand>
</feature>
<dbReference type="SUPFAM" id="SSF56327">
    <property type="entry name" value="LDH C-terminal domain-like"/>
    <property type="match status" value="1"/>
</dbReference>
<dbReference type="AlphaFoldDB" id="H2C4J3"/>
<dbReference type="PRINTS" id="PR00086">
    <property type="entry name" value="LLDHDRGNASE"/>
</dbReference>
<evidence type="ECO:0000256" key="6">
    <source>
        <dbReference type="PIRSR" id="PIRSR000102-1"/>
    </source>
</evidence>
<dbReference type="InterPro" id="IPR022383">
    <property type="entry name" value="Lactate/malate_DH_C"/>
</dbReference>
<dbReference type="EMBL" id="JH597761">
    <property type="protein sequence ID" value="EHP71011.1"/>
    <property type="molecule type" value="Genomic_DNA"/>
</dbReference>
<dbReference type="SMR" id="H2C4J3"/>
<comment type="similarity">
    <text evidence="1 9">Belongs to the LDH/MDH superfamily.</text>
</comment>
<dbReference type="OrthoDB" id="2596at2157"/>
<dbReference type="InterPro" id="IPR015955">
    <property type="entry name" value="Lactate_DH/Glyco_Ohase_4_C"/>
</dbReference>
<dbReference type="eggNOG" id="arCOG00246">
    <property type="taxonomic scope" value="Archaea"/>
</dbReference>
<evidence type="ECO:0000256" key="8">
    <source>
        <dbReference type="PIRSR" id="PIRSR000102-3"/>
    </source>
</evidence>
<evidence type="ECO:0000256" key="9">
    <source>
        <dbReference type="RuleBase" id="RU003369"/>
    </source>
</evidence>
<evidence type="ECO:0000256" key="2">
    <source>
        <dbReference type="ARBA" id="ARBA00020382"/>
    </source>
</evidence>
<gene>
    <name evidence="12" type="ORF">MetMK1DRAFT_00015150</name>
</gene>
<reference evidence="12 13" key="1">
    <citation type="submission" date="2012-01" db="EMBL/GenBank/DDBJ databases">
        <title>Improved High-Quality Draft sequence of Metallosphaera yellowstonensis MK1.</title>
        <authorList>
            <consortium name="US DOE Joint Genome Institute"/>
            <person name="Lucas S."/>
            <person name="Han J."/>
            <person name="Cheng J.-F."/>
            <person name="Goodwin L."/>
            <person name="Pitluck S."/>
            <person name="Peters L."/>
            <person name="Teshima H."/>
            <person name="Detter J.C."/>
            <person name="Han C."/>
            <person name="Tapia R."/>
            <person name="Land M."/>
            <person name="Hauser L."/>
            <person name="Kyrpides N."/>
            <person name="Kozubal M."/>
            <person name="Macur R.E."/>
            <person name="Jay Z."/>
            <person name="Inskeep W."/>
            <person name="Woyke T."/>
        </authorList>
    </citation>
    <scope>NUCLEOTIDE SEQUENCE [LARGE SCALE GENOMIC DNA]</scope>
    <source>
        <strain evidence="12 13">MK1</strain>
    </source>
</reference>
<feature type="binding site" evidence="8">
    <location>
        <begin position="118"/>
        <end position="120"/>
    </location>
    <ligand>
        <name>NAD(+)</name>
        <dbReference type="ChEBI" id="CHEBI:57540"/>
    </ligand>
</feature>
<feature type="binding site" evidence="8">
    <location>
        <position position="95"/>
    </location>
    <ligand>
        <name>NAD(+)</name>
        <dbReference type="ChEBI" id="CHEBI:57540"/>
    </ligand>
</feature>
<dbReference type="InterPro" id="IPR036291">
    <property type="entry name" value="NAD(P)-bd_dom_sf"/>
</dbReference>
<evidence type="ECO:0000256" key="1">
    <source>
        <dbReference type="ARBA" id="ARBA00008104"/>
    </source>
</evidence>
<feature type="binding site" evidence="7">
    <location>
        <position position="82"/>
    </location>
    <ligand>
        <name>substrate</name>
    </ligand>
</feature>
<feature type="binding site" evidence="8">
    <location>
        <begin position="8"/>
        <end position="13"/>
    </location>
    <ligand>
        <name>NAD(+)</name>
        <dbReference type="ChEBI" id="CHEBI:57540"/>
    </ligand>
</feature>
<accession>H2C4J3</accession>
<dbReference type="Gene3D" id="3.90.110.10">
    <property type="entry name" value="Lactate dehydrogenase/glycoside hydrolase, family 4, C-terminal"/>
    <property type="match status" value="1"/>
</dbReference>
<dbReference type="PANTHER" id="PTHR43128">
    <property type="entry name" value="L-2-HYDROXYCARBOXYLATE DEHYDROGENASE (NAD(P)(+))"/>
    <property type="match status" value="1"/>
</dbReference>
<feature type="domain" description="Lactate/malate dehydrogenase C-terminal" evidence="11">
    <location>
        <begin position="146"/>
        <end position="284"/>
    </location>
</feature>
<dbReference type="Pfam" id="PF00056">
    <property type="entry name" value="Ldh_1_N"/>
    <property type="match status" value="1"/>
</dbReference>
<dbReference type="HOGENOM" id="CLU_045401_2_1_2"/>
<dbReference type="GO" id="GO:0004459">
    <property type="term" value="F:L-lactate dehydrogenase (NAD+) activity"/>
    <property type="evidence" value="ECO:0007669"/>
    <property type="project" value="TreeGrafter"/>
</dbReference>
<dbReference type="SUPFAM" id="SSF51735">
    <property type="entry name" value="NAD(P)-binding Rossmann-fold domains"/>
    <property type="match status" value="1"/>
</dbReference>
<dbReference type="CDD" id="cd00300">
    <property type="entry name" value="LDH_like"/>
    <property type="match status" value="1"/>
</dbReference>
<dbReference type="Gene3D" id="3.40.50.720">
    <property type="entry name" value="NAD(P)-binding Rossmann-like Domain"/>
    <property type="match status" value="1"/>
</dbReference>
<dbReference type="Pfam" id="PF02866">
    <property type="entry name" value="Ldh_1_C"/>
    <property type="match status" value="1"/>
</dbReference>
<dbReference type="InterPro" id="IPR001557">
    <property type="entry name" value="L-lactate/malate_DH"/>
</dbReference>
<feature type="binding site" evidence="7">
    <location>
        <position position="88"/>
    </location>
    <ligand>
        <name>substrate</name>
    </ligand>
</feature>
<evidence type="ECO:0000259" key="10">
    <source>
        <dbReference type="Pfam" id="PF00056"/>
    </source>
</evidence>
<evidence type="ECO:0000256" key="5">
    <source>
        <dbReference type="ARBA" id="ARBA00023027"/>
    </source>
</evidence>
<dbReference type="PIRSF" id="PIRSF000102">
    <property type="entry name" value="Lac_mal_DH"/>
    <property type="match status" value="1"/>
</dbReference>
<feature type="active site" description="Proton acceptor" evidence="6">
    <location>
        <position position="172"/>
    </location>
</feature>
<sequence>MSKVGFIGVGKIGQTIVYSSIVSGAVDEAVIYDIIPELPEKFEHELRHAFATKGIKTEILGTNNLDDVAGMDMVVISAGKPRKPGMSRRDLFVDNAKIMMDLAGKLAPKNPGAIYLMVANPVDMMASVFMKYSKEYTISTGDQVETMRMRSYIAKKLKVPVTQVDGFVGGEHGEDAVVLWSTVKVKGKPIDNFNINKQEVEDYVKKIPGEIIRVMGGTTWGPGTIIADIIKAVSLNENRVMSIATPRQYEGQIIHVSSPIVVSSSIGPSLETLLDEKDRWHLNSAMKDFYEAYMENMKQLEQSLKPT</sequence>
<protein>
    <recommendedName>
        <fullName evidence="2">Malate dehydrogenase</fullName>
    </recommendedName>
</protein>
<dbReference type="InterPro" id="IPR001236">
    <property type="entry name" value="Lactate/malate_DH_N"/>
</dbReference>
<keyword evidence="4 9" id="KW-0560">Oxidoreductase</keyword>
<dbReference type="GO" id="GO:0006099">
    <property type="term" value="P:tricarboxylic acid cycle"/>
    <property type="evidence" value="ECO:0007669"/>
    <property type="project" value="UniProtKB-KW"/>
</dbReference>
<dbReference type="GO" id="GO:0006089">
    <property type="term" value="P:lactate metabolic process"/>
    <property type="evidence" value="ECO:0007669"/>
    <property type="project" value="TreeGrafter"/>
</dbReference>
<evidence type="ECO:0000313" key="12">
    <source>
        <dbReference type="EMBL" id="EHP71011.1"/>
    </source>
</evidence>
<name>H2C4J3_9CREN</name>